<gene>
    <name evidence="1" type="ordered locus">Os11g0278900</name>
    <name evidence="1" type="ORF">OSNPB_110278900</name>
</gene>
<sequence>LAFSSPSRVLSGSRLCCAPCRRASASEPLTCARPPWRAVARWTISAHRRRTNLDDDKAGTTTTARNRCSTPCAPVQATTECDFASTLGESRQFSPHSWIGHRWWYPLSQFKPFTPEPAVFTLVAPGLAPTSRQPIPTAVKSILGR</sequence>
<dbReference type="EMBL" id="AP014967">
    <property type="protein sequence ID" value="BAT13597.1"/>
    <property type="molecule type" value="Genomic_DNA"/>
</dbReference>
<dbReference type="AlphaFoldDB" id="A0A0P0Y141"/>
<reference evidence="1 2" key="3">
    <citation type="journal article" date="2013" name="Rice">
        <title>Improvement of the Oryza sativa Nipponbare reference genome using next generation sequence and optical map data.</title>
        <authorList>
            <person name="Kawahara Y."/>
            <person name="de la Bastide M."/>
            <person name="Hamilton J.P."/>
            <person name="Kanamori H."/>
            <person name="McCombie W.R."/>
            <person name="Ouyang S."/>
            <person name="Schwartz D.C."/>
            <person name="Tanaka T."/>
            <person name="Wu J."/>
            <person name="Zhou S."/>
            <person name="Childs K.L."/>
            <person name="Davidson R.M."/>
            <person name="Lin H."/>
            <person name="Quesada-Ocampo L."/>
            <person name="Vaillancourt B."/>
            <person name="Sakai H."/>
            <person name="Lee S.S."/>
            <person name="Kim J."/>
            <person name="Numa H."/>
            <person name="Itoh T."/>
            <person name="Buell C.R."/>
            <person name="Matsumoto T."/>
        </authorList>
    </citation>
    <scope>NUCLEOTIDE SEQUENCE [LARGE SCALE GENOMIC DNA]</scope>
    <source>
        <strain evidence="2">cv. Nipponbare</strain>
    </source>
</reference>
<reference evidence="1 2" key="2">
    <citation type="journal article" date="2013" name="Plant Cell Physiol.">
        <title>Rice Annotation Project Database (RAP-DB): an integrative and interactive database for rice genomics.</title>
        <authorList>
            <person name="Sakai H."/>
            <person name="Lee S.S."/>
            <person name="Tanaka T."/>
            <person name="Numa H."/>
            <person name="Kim J."/>
            <person name="Kawahara Y."/>
            <person name="Wakimoto H."/>
            <person name="Yang C.C."/>
            <person name="Iwamoto M."/>
            <person name="Abe T."/>
            <person name="Yamada Y."/>
            <person name="Muto A."/>
            <person name="Inokuchi H."/>
            <person name="Ikemura T."/>
            <person name="Matsumoto T."/>
            <person name="Sasaki T."/>
            <person name="Itoh T."/>
        </authorList>
    </citation>
    <scope>NUCLEOTIDE SEQUENCE [LARGE SCALE GENOMIC DNA]</scope>
    <source>
        <strain evidence="2">cv. Nipponbare</strain>
    </source>
</reference>
<evidence type="ECO:0000313" key="2">
    <source>
        <dbReference type="Proteomes" id="UP000059680"/>
    </source>
</evidence>
<dbReference type="PaxDb" id="39947-A0A0P0Y141"/>
<proteinExistence type="predicted"/>
<dbReference type="InParanoid" id="A0A0P0Y141"/>
<name>A0A0P0Y141_ORYSJ</name>
<protein>
    <submittedName>
        <fullName evidence="1">Os11g0278900 protein</fullName>
    </submittedName>
</protein>
<accession>A0A0P0Y141</accession>
<keyword evidence="2" id="KW-1185">Reference proteome</keyword>
<reference evidence="2" key="1">
    <citation type="journal article" date="2005" name="Nature">
        <title>The map-based sequence of the rice genome.</title>
        <authorList>
            <consortium name="International rice genome sequencing project (IRGSP)"/>
            <person name="Matsumoto T."/>
            <person name="Wu J."/>
            <person name="Kanamori H."/>
            <person name="Katayose Y."/>
            <person name="Fujisawa M."/>
            <person name="Namiki N."/>
            <person name="Mizuno H."/>
            <person name="Yamamoto K."/>
            <person name="Antonio B.A."/>
            <person name="Baba T."/>
            <person name="Sakata K."/>
            <person name="Nagamura Y."/>
            <person name="Aoki H."/>
            <person name="Arikawa K."/>
            <person name="Arita K."/>
            <person name="Bito T."/>
            <person name="Chiden Y."/>
            <person name="Fujitsuka N."/>
            <person name="Fukunaka R."/>
            <person name="Hamada M."/>
            <person name="Harada C."/>
            <person name="Hayashi A."/>
            <person name="Hijishita S."/>
            <person name="Honda M."/>
            <person name="Hosokawa S."/>
            <person name="Ichikawa Y."/>
            <person name="Idonuma A."/>
            <person name="Iijima M."/>
            <person name="Ikeda M."/>
            <person name="Ikeno M."/>
            <person name="Ito K."/>
            <person name="Ito S."/>
            <person name="Ito T."/>
            <person name="Ito Y."/>
            <person name="Ito Y."/>
            <person name="Iwabuchi A."/>
            <person name="Kamiya K."/>
            <person name="Karasawa W."/>
            <person name="Kurita K."/>
            <person name="Katagiri S."/>
            <person name="Kikuta A."/>
            <person name="Kobayashi H."/>
            <person name="Kobayashi N."/>
            <person name="Machita K."/>
            <person name="Maehara T."/>
            <person name="Masukawa M."/>
            <person name="Mizubayashi T."/>
            <person name="Mukai Y."/>
            <person name="Nagasaki H."/>
            <person name="Nagata Y."/>
            <person name="Naito S."/>
            <person name="Nakashima M."/>
            <person name="Nakama Y."/>
            <person name="Nakamichi Y."/>
            <person name="Nakamura M."/>
            <person name="Meguro A."/>
            <person name="Negishi M."/>
            <person name="Ohta I."/>
            <person name="Ohta T."/>
            <person name="Okamoto M."/>
            <person name="Ono N."/>
            <person name="Saji S."/>
            <person name="Sakaguchi M."/>
            <person name="Sakai K."/>
            <person name="Shibata M."/>
            <person name="Shimokawa T."/>
            <person name="Song J."/>
            <person name="Takazaki Y."/>
            <person name="Terasawa K."/>
            <person name="Tsugane M."/>
            <person name="Tsuji K."/>
            <person name="Ueda S."/>
            <person name="Waki K."/>
            <person name="Yamagata H."/>
            <person name="Yamamoto M."/>
            <person name="Yamamoto S."/>
            <person name="Yamane H."/>
            <person name="Yoshiki S."/>
            <person name="Yoshihara R."/>
            <person name="Yukawa K."/>
            <person name="Zhong H."/>
            <person name="Yano M."/>
            <person name="Yuan Q."/>
            <person name="Ouyang S."/>
            <person name="Liu J."/>
            <person name="Jones K.M."/>
            <person name="Gansberger K."/>
            <person name="Moffat K."/>
            <person name="Hill J."/>
            <person name="Bera J."/>
            <person name="Fadrosh D."/>
            <person name="Jin S."/>
            <person name="Johri S."/>
            <person name="Kim M."/>
            <person name="Overton L."/>
            <person name="Reardon M."/>
            <person name="Tsitrin T."/>
            <person name="Vuong H."/>
            <person name="Weaver B."/>
            <person name="Ciecko A."/>
            <person name="Tallon L."/>
            <person name="Jackson J."/>
            <person name="Pai G."/>
            <person name="Aken S.V."/>
            <person name="Utterback T."/>
            <person name="Reidmuller S."/>
            <person name="Feldblyum T."/>
            <person name="Hsiao J."/>
            <person name="Zismann V."/>
            <person name="Iobst S."/>
            <person name="de Vazeille A.R."/>
            <person name="Buell C.R."/>
            <person name="Ying K."/>
            <person name="Li Y."/>
            <person name="Lu T."/>
            <person name="Huang Y."/>
            <person name="Zhao Q."/>
            <person name="Feng Q."/>
            <person name="Zhang L."/>
            <person name="Zhu J."/>
            <person name="Weng Q."/>
            <person name="Mu J."/>
            <person name="Lu Y."/>
            <person name="Fan D."/>
            <person name="Liu Y."/>
            <person name="Guan J."/>
            <person name="Zhang Y."/>
            <person name="Yu S."/>
            <person name="Liu X."/>
            <person name="Zhang Y."/>
            <person name="Hong G."/>
            <person name="Han B."/>
            <person name="Choisne N."/>
            <person name="Demange N."/>
            <person name="Orjeda G."/>
            <person name="Samain S."/>
            <person name="Cattolico L."/>
            <person name="Pelletier E."/>
            <person name="Couloux A."/>
            <person name="Segurens B."/>
            <person name="Wincker P."/>
            <person name="D'Hont A."/>
            <person name="Scarpelli C."/>
            <person name="Weissenbach J."/>
            <person name="Salanoubat M."/>
            <person name="Quetier F."/>
            <person name="Yu Y."/>
            <person name="Kim H.R."/>
            <person name="Rambo T."/>
            <person name="Currie J."/>
            <person name="Collura K."/>
            <person name="Luo M."/>
            <person name="Yang T."/>
            <person name="Ammiraju J.S.S."/>
            <person name="Engler F."/>
            <person name="Soderlund C."/>
            <person name="Wing R.A."/>
            <person name="Palmer L.E."/>
            <person name="de la Bastide M."/>
            <person name="Spiegel L."/>
            <person name="Nascimento L."/>
            <person name="Zutavern T."/>
            <person name="O'Shaughnessy A."/>
            <person name="Dike S."/>
            <person name="Dedhia N."/>
            <person name="Preston R."/>
            <person name="Balija V."/>
            <person name="McCombie W.R."/>
            <person name="Chow T."/>
            <person name="Chen H."/>
            <person name="Chung M."/>
            <person name="Chen C."/>
            <person name="Shaw J."/>
            <person name="Wu H."/>
            <person name="Hsiao K."/>
            <person name="Chao Y."/>
            <person name="Chu M."/>
            <person name="Cheng C."/>
            <person name="Hour A."/>
            <person name="Lee P."/>
            <person name="Lin S."/>
            <person name="Lin Y."/>
            <person name="Liou J."/>
            <person name="Liu S."/>
            <person name="Hsing Y."/>
            <person name="Raghuvanshi S."/>
            <person name="Mohanty A."/>
            <person name="Bharti A.K."/>
            <person name="Gaur A."/>
            <person name="Gupta V."/>
            <person name="Kumar D."/>
            <person name="Ravi V."/>
            <person name="Vij S."/>
            <person name="Kapur A."/>
            <person name="Khurana P."/>
            <person name="Khurana P."/>
            <person name="Khurana J.P."/>
            <person name="Tyagi A.K."/>
            <person name="Gaikwad K."/>
            <person name="Singh A."/>
            <person name="Dalal V."/>
            <person name="Srivastava S."/>
            <person name="Dixit A."/>
            <person name="Pal A.K."/>
            <person name="Ghazi I.A."/>
            <person name="Yadav M."/>
            <person name="Pandit A."/>
            <person name="Bhargava A."/>
            <person name="Sureshbabu K."/>
            <person name="Batra K."/>
            <person name="Sharma T.R."/>
            <person name="Mohapatra T."/>
            <person name="Singh N.K."/>
            <person name="Messing J."/>
            <person name="Nelson A.B."/>
            <person name="Fuks G."/>
            <person name="Kavchok S."/>
            <person name="Keizer G."/>
            <person name="Linton E."/>
            <person name="Llaca V."/>
            <person name="Song R."/>
            <person name="Tanyolac B."/>
            <person name="Young S."/>
            <person name="Ho-Il K."/>
            <person name="Hahn J.H."/>
            <person name="Sangsakoo G."/>
            <person name="Vanavichit A."/>
            <person name="de Mattos Luiz.A.T."/>
            <person name="Zimmer P.D."/>
            <person name="Malone G."/>
            <person name="Dellagostin O."/>
            <person name="de Oliveira A.C."/>
            <person name="Bevan M."/>
            <person name="Bancroft I."/>
            <person name="Minx P."/>
            <person name="Cordum H."/>
            <person name="Wilson R."/>
            <person name="Cheng Z."/>
            <person name="Jin W."/>
            <person name="Jiang J."/>
            <person name="Leong S.A."/>
            <person name="Iwama H."/>
            <person name="Gojobori T."/>
            <person name="Itoh T."/>
            <person name="Niimura Y."/>
            <person name="Fujii Y."/>
            <person name="Habara T."/>
            <person name="Sakai H."/>
            <person name="Sato Y."/>
            <person name="Wilson G."/>
            <person name="Kumar K."/>
            <person name="McCouch S."/>
            <person name="Juretic N."/>
            <person name="Hoen D."/>
            <person name="Wright S."/>
            <person name="Bruskiewich R."/>
            <person name="Bureau T."/>
            <person name="Miyao A."/>
            <person name="Hirochika H."/>
            <person name="Nishikawa T."/>
            <person name="Kadowaki K."/>
            <person name="Sugiura M."/>
            <person name="Burr B."/>
            <person name="Sasaki T."/>
        </authorList>
    </citation>
    <scope>NUCLEOTIDE SEQUENCE [LARGE SCALE GENOMIC DNA]</scope>
    <source>
        <strain evidence="2">cv. Nipponbare</strain>
    </source>
</reference>
<evidence type="ECO:0000313" key="1">
    <source>
        <dbReference type="EMBL" id="BAT13597.1"/>
    </source>
</evidence>
<feature type="non-terminal residue" evidence="1">
    <location>
        <position position="1"/>
    </location>
</feature>
<organism evidence="1 2">
    <name type="scientific">Oryza sativa subsp. japonica</name>
    <name type="common">Rice</name>
    <dbReference type="NCBI Taxonomy" id="39947"/>
    <lineage>
        <taxon>Eukaryota</taxon>
        <taxon>Viridiplantae</taxon>
        <taxon>Streptophyta</taxon>
        <taxon>Embryophyta</taxon>
        <taxon>Tracheophyta</taxon>
        <taxon>Spermatophyta</taxon>
        <taxon>Magnoliopsida</taxon>
        <taxon>Liliopsida</taxon>
        <taxon>Poales</taxon>
        <taxon>Poaceae</taxon>
        <taxon>BOP clade</taxon>
        <taxon>Oryzoideae</taxon>
        <taxon>Oryzeae</taxon>
        <taxon>Oryzinae</taxon>
        <taxon>Oryza</taxon>
        <taxon>Oryza sativa</taxon>
    </lineage>
</organism>
<dbReference type="Proteomes" id="UP000059680">
    <property type="component" value="Chromosome 11"/>
</dbReference>